<evidence type="ECO:0008006" key="8">
    <source>
        <dbReference type="Google" id="ProtNLM"/>
    </source>
</evidence>
<dbReference type="PANTHER" id="PTHR30250">
    <property type="entry name" value="PST FAMILY PREDICTED COLANIC ACID TRANSPORTER"/>
    <property type="match status" value="1"/>
</dbReference>
<evidence type="ECO:0000313" key="7">
    <source>
        <dbReference type="EMBL" id="MPM39250.1"/>
    </source>
</evidence>
<keyword evidence="3 6" id="KW-0812">Transmembrane</keyword>
<dbReference type="InterPro" id="IPR050833">
    <property type="entry name" value="Poly_Biosynth_Transport"/>
</dbReference>
<feature type="transmembrane region" description="Helical" evidence="6">
    <location>
        <begin position="251"/>
        <end position="271"/>
    </location>
</feature>
<feature type="transmembrane region" description="Helical" evidence="6">
    <location>
        <begin position="283"/>
        <end position="300"/>
    </location>
</feature>
<comment type="subcellular location">
    <subcellularLocation>
        <location evidence="1">Cell membrane</location>
        <topology evidence="1">Multi-pass membrane protein</topology>
    </subcellularLocation>
</comment>
<feature type="transmembrane region" description="Helical" evidence="6">
    <location>
        <begin position="189"/>
        <end position="211"/>
    </location>
</feature>
<keyword evidence="2" id="KW-1003">Cell membrane</keyword>
<evidence type="ECO:0000256" key="2">
    <source>
        <dbReference type="ARBA" id="ARBA00022475"/>
    </source>
</evidence>
<sequence>MIYRQRPNPYFWSNILHFILVIGFSVTGLYLFPMSLDGPIWGRFLAAASTFIWAMVYFGRESKFEYSRSILKDLIQYSTPLYIFYILTWVISNIDRYFILGILSEKDVAVFDFAIKITLLVELLQAGLSAAINPKVFQIWKRNGDKPAGSIEINRYFNGFTVINQLCIPLMYIAAVFLVPFVVSNEDLYLSFDLLPILFAGMVTRVWLLYLITPIYYFKKTRVLPLIYGVVALFQVVATYTLISLDGIGGAVWANFLSKIVQVLLVFVFVRRFYSFSVNPQKFIVYPIIYILILLATDLFLSHVNIYLMASLHLVILCTIGFFMFRNEIVPFVRSVFTGKNKAA</sequence>
<evidence type="ECO:0000256" key="4">
    <source>
        <dbReference type="ARBA" id="ARBA00022989"/>
    </source>
</evidence>
<feature type="transmembrane region" description="Helical" evidence="6">
    <location>
        <begin position="80"/>
        <end position="103"/>
    </location>
</feature>
<dbReference type="EMBL" id="VSSQ01008576">
    <property type="protein sequence ID" value="MPM39250.1"/>
    <property type="molecule type" value="Genomic_DNA"/>
</dbReference>
<feature type="transmembrane region" description="Helical" evidence="6">
    <location>
        <begin position="306"/>
        <end position="325"/>
    </location>
</feature>
<evidence type="ECO:0000256" key="6">
    <source>
        <dbReference type="SAM" id="Phobius"/>
    </source>
</evidence>
<dbReference type="PANTHER" id="PTHR30250:SF11">
    <property type="entry name" value="O-ANTIGEN TRANSPORTER-RELATED"/>
    <property type="match status" value="1"/>
</dbReference>
<feature type="transmembrane region" description="Helical" evidence="6">
    <location>
        <begin position="223"/>
        <end position="245"/>
    </location>
</feature>
<organism evidence="7">
    <name type="scientific">bioreactor metagenome</name>
    <dbReference type="NCBI Taxonomy" id="1076179"/>
    <lineage>
        <taxon>unclassified sequences</taxon>
        <taxon>metagenomes</taxon>
        <taxon>ecological metagenomes</taxon>
    </lineage>
</organism>
<proteinExistence type="predicted"/>
<feature type="transmembrane region" description="Helical" evidence="6">
    <location>
        <begin position="109"/>
        <end position="132"/>
    </location>
</feature>
<comment type="caution">
    <text evidence="7">The sequence shown here is derived from an EMBL/GenBank/DDBJ whole genome shotgun (WGS) entry which is preliminary data.</text>
</comment>
<gene>
    <name evidence="7" type="ORF">SDC9_85883</name>
</gene>
<reference evidence="7" key="1">
    <citation type="submission" date="2019-08" db="EMBL/GenBank/DDBJ databases">
        <authorList>
            <person name="Kucharzyk K."/>
            <person name="Murdoch R.W."/>
            <person name="Higgins S."/>
            <person name="Loffler F."/>
        </authorList>
    </citation>
    <scope>NUCLEOTIDE SEQUENCE</scope>
</reference>
<protein>
    <recommendedName>
        <fullName evidence="8">Polysaccharide biosynthesis protein C-terminal domain-containing protein</fullName>
    </recommendedName>
</protein>
<accession>A0A644ZEF0</accession>
<feature type="transmembrane region" description="Helical" evidence="6">
    <location>
        <begin position="162"/>
        <end position="183"/>
    </location>
</feature>
<name>A0A644ZEF0_9ZZZZ</name>
<dbReference type="AlphaFoldDB" id="A0A644ZEF0"/>
<evidence type="ECO:0000256" key="5">
    <source>
        <dbReference type="ARBA" id="ARBA00023136"/>
    </source>
</evidence>
<keyword evidence="4 6" id="KW-1133">Transmembrane helix</keyword>
<evidence type="ECO:0000256" key="1">
    <source>
        <dbReference type="ARBA" id="ARBA00004651"/>
    </source>
</evidence>
<feature type="transmembrane region" description="Helical" evidence="6">
    <location>
        <begin position="12"/>
        <end position="34"/>
    </location>
</feature>
<evidence type="ECO:0000256" key="3">
    <source>
        <dbReference type="ARBA" id="ARBA00022692"/>
    </source>
</evidence>
<feature type="transmembrane region" description="Helical" evidence="6">
    <location>
        <begin position="40"/>
        <end position="59"/>
    </location>
</feature>
<dbReference type="GO" id="GO:0005886">
    <property type="term" value="C:plasma membrane"/>
    <property type="evidence" value="ECO:0007669"/>
    <property type="project" value="UniProtKB-SubCell"/>
</dbReference>
<keyword evidence="5 6" id="KW-0472">Membrane</keyword>